<reference evidence="1" key="1">
    <citation type="journal article" date="2020" name="Stud. Mycol.">
        <title>101 Dothideomycetes genomes: a test case for predicting lifestyles and emergence of pathogens.</title>
        <authorList>
            <person name="Haridas S."/>
            <person name="Albert R."/>
            <person name="Binder M."/>
            <person name="Bloem J."/>
            <person name="Labutti K."/>
            <person name="Salamov A."/>
            <person name="Andreopoulos B."/>
            <person name="Baker S."/>
            <person name="Barry K."/>
            <person name="Bills G."/>
            <person name="Bluhm B."/>
            <person name="Cannon C."/>
            <person name="Castanera R."/>
            <person name="Culley D."/>
            <person name="Daum C."/>
            <person name="Ezra D."/>
            <person name="Gonzalez J."/>
            <person name="Henrissat B."/>
            <person name="Kuo A."/>
            <person name="Liang C."/>
            <person name="Lipzen A."/>
            <person name="Lutzoni F."/>
            <person name="Magnuson J."/>
            <person name="Mondo S."/>
            <person name="Nolan M."/>
            <person name="Ohm R."/>
            <person name="Pangilinan J."/>
            <person name="Park H.-J."/>
            <person name="Ramirez L."/>
            <person name="Alfaro M."/>
            <person name="Sun H."/>
            <person name="Tritt A."/>
            <person name="Yoshinaga Y."/>
            <person name="Zwiers L.-H."/>
            <person name="Turgeon B."/>
            <person name="Goodwin S."/>
            <person name="Spatafora J."/>
            <person name="Crous P."/>
            <person name="Grigoriev I."/>
        </authorList>
    </citation>
    <scope>NUCLEOTIDE SEQUENCE</scope>
    <source>
        <strain evidence="1">CBS 107.79</strain>
    </source>
</reference>
<organism evidence="1 2">
    <name type="scientific">Bimuria novae-zelandiae CBS 107.79</name>
    <dbReference type="NCBI Taxonomy" id="1447943"/>
    <lineage>
        <taxon>Eukaryota</taxon>
        <taxon>Fungi</taxon>
        <taxon>Dikarya</taxon>
        <taxon>Ascomycota</taxon>
        <taxon>Pezizomycotina</taxon>
        <taxon>Dothideomycetes</taxon>
        <taxon>Pleosporomycetidae</taxon>
        <taxon>Pleosporales</taxon>
        <taxon>Massarineae</taxon>
        <taxon>Didymosphaeriaceae</taxon>
        <taxon>Bimuria</taxon>
    </lineage>
</organism>
<keyword evidence="2" id="KW-1185">Reference proteome</keyword>
<gene>
    <name evidence="1" type="ORF">BU23DRAFT_575481</name>
</gene>
<evidence type="ECO:0000313" key="1">
    <source>
        <dbReference type="EMBL" id="KAF1964742.1"/>
    </source>
</evidence>
<dbReference type="AlphaFoldDB" id="A0A6A5ULR6"/>
<name>A0A6A5ULR6_9PLEO</name>
<proteinExistence type="predicted"/>
<accession>A0A6A5ULR6</accession>
<sequence>MAREHTRQAADKQTPLSCPWLYRFGASRGAYRRSCLPVHKRARTLPDYFCFVKAFVVGRAFGCKCWGFRQLSELAAAVQGASRSNDMRDFRTIRIAGRGWLDAYVPAHRGSVGRGTPNWFPIVQNPKAVGDPATLICPSTVLEVVGGVVHGKQPMIALCNSVY</sequence>
<protein>
    <submittedName>
        <fullName evidence="1">Uncharacterized protein</fullName>
    </submittedName>
</protein>
<evidence type="ECO:0000313" key="2">
    <source>
        <dbReference type="Proteomes" id="UP000800036"/>
    </source>
</evidence>
<dbReference type="EMBL" id="ML976778">
    <property type="protein sequence ID" value="KAF1964742.1"/>
    <property type="molecule type" value="Genomic_DNA"/>
</dbReference>
<dbReference type="Proteomes" id="UP000800036">
    <property type="component" value="Unassembled WGS sequence"/>
</dbReference>